<gene>
    <name evidence="2" type="ORF">GXW79_17330</name>
</gene>
<feature type="chain" id="PRO_5041994556" evidence="1">
    <location>
        <begin position="30"/>
        <end position="79"/>
    </location>
</feature>
<proteinExistence type="predicted"/>
<protein>
    <submittedName>
        <fullName evidence="2">Uncharacterized protein</fullName>
    </submittedName>
</protein>
<dbReference type="EMBL" id="JAAEDH010000022">
    <property type="protein sequence ID" value="MBR0656846.1"/>
    <property type="molecule type" value="Genomic_DNA"/>
</dbReference>
<dbReference type="RefSeq" id="WP_211875715.1">
    <property type="nucleotide sequence ID" value="NZ_JAAEDH010000022.1"/>
</dbReference>
<accession>A0AAF1KMU5</accession>
<dbReference type="Proteomes" id="UP001196068">
    <property type="component" value="Unassembled WGS sequence"/>
</dbReference>
<reference evidence="2" key="2">
    <citation type="journal article" date="2021" name="Syst. Appl. Microbiol.">
        <title>Roseomonas hellenica sp. nov., isolated from roots of wild-growing Alkanna tinctoria.</title>
        <authorList>
            <person name="Rat A."/>
            <person name="Naranjo H.D."/>
            <person name="Lebbe L."/>
            <person name="Cnockaert M."/>
            <person name="Krigas N."/>
            <person name="Grigoriadou K."/>
            <person name="Maloupa E."/>
            <person name="Willems A."/>
        </authorList>
    </citation>
    <scope>NUCLEOTIDE SEQUENCE</scope>
    <source>
        <strain evidence="2">LMG 28251</strain>
    </source>
</reference>
<keyword evidence="1" id="KW-0732">Signal</keyword>
<reference evidence="2" key="1">
    <citation type="submission" date="2020-01" db="EMBL/GenBank/DDBJ databases">
        <authorList>
            <person name="Rat A."/>
        </authorList>
    </citation>
    <scope>NUCLEOTIDE SEQUENCE</scope>
    <source>
        <strain evidence="2">LMG 28251</strain>
    </source>
</reference>
<dbReference type="AlphaFoldDB" id="A0AAF1KMU5"/>
<comment type="caution">
    <text evidence="2">The sequence shown here is derived from an EMBL/GenBank/DDBJ whole genome shotgun (WGS) entry which is preliminary data.</text>
</comment>
<evidence type="ECO:0000313" key="2">
    <source>
        <dbReference type="EMBL" id="MBR0656846.1"/>
    </source>
</evidence>
<name>A0AAF1KMU5_9PROT</name>
<sequence length="79" mass="9123">MSCSVSLKVLAVGAMALGGLALVPSEASAHDGWRRHHHRHYGYYAPRPRAYYYAPPRYVYGPPPRPRHYGYAPRPYYRY</sequence>
<evidence type="ECO:0000256" key="1">
    <source>
        <dbReference type="SAM" id="SignalP"/>
    </source>
</evidence>
<keyword evidence="3" id="KW-1185">Reference proteome</keyword>
<organism evidence="2 3">
    <name type="scientific">Plastoroseomonas arctica</name>
    <dbReference type="NCBI Taxonomy" id="1509237"/>
    <lineage>
        <taxon>Bacteria</taxon>
        <taxon>Pseudomonadati</taxon>
        <taxon>Pseudomonadota</taxon>
        <taxon>Alphaproteobacteria</taxon>
        <taxon>Acetobacterales</taxon>
        <taxon>Acetobacteraceae</taxon>
        <taxon>Plastoroseomonas</taxon>
    </lineage>
</organism>
<evidence type="ECO:0000313" key="3">
    <source>
        <dbReference type="Proteomes" id="UP001196068"/>
    </source>
</evidence>
<feature type="signal peptide" evidence="1">
    <location>
        <begin position="1"/>
        <end position="29"/>
    </location>
</feature>